<dbReference type="EMBL" id="BAAARV010000019">
    <property type="protein sequence ID" value="GAA2340143.1"/>
    <property type="molecule type" value="Genomic_DNA"/>
</dbReference>
<evidence type="ECO:0000259" key="1">
    <source>
        <dbReference type="Pfam" id="PF22743"/>
    </source>
</evidence>
<protein>
    <recommendedName>
        <fullName evidence="1">PspA-associated domain-containing protein</fullName>
    </recommendedName>
</protein>
<keyword evidence="3" id="KW-1185">Reference proteome</keyword>
<dbReference type="RefSeq" id="WP_344612283.1">
    <property type="nucleotide sequence ID" value="NZ_BAAARV010000019.1"/>
</dbReference>
<dbReference type="Proteomes" id="UP001501444">
    <property type="component" value="Unassembled WGS sequence"/>
</dbReference>
<evidence type="ECO:0000313" key="2">
    <source>
        <dbReference type="EMBL" id="GAA2340143.1"/>
    </source>
</evidence>
<dbReference type="InterPro" id="IPR054437">
    <property type="entry name" value="PspA-assoc_dom"/>
</dbReference>
<reference evidence="3" key="1">
    <citation type="journal article" date="2019" name="Int. J. Syst. Evol. Microbiol.">
        <title>The Global Catalogue of Microorganisms (GCM) 10K type strain sequencing project: providing services to taxonomists for standard genome sequencing and annotation.</title>
        <authorList>
            <consortium name="The Broad Institute Genomics Platform"/>
            <consortium name="The Broad Institute Genome Sequencing Center for Infectious Disease"/>
            <person name="Wu L."/>
            <person name="Ma J."/>
        </authorList>
    </citation>
    <scope>NUCLEOTIDE SEQUENCE [LARGE SCALE GENOMIC DNA]</scope>
    <source>
        <strain evidence="3">JCM 3272</strain>
    </source>
</reference>
<feature type="domain" description="PspA-associated" evidence="1">
    <location>
        <begin position="1"/>
        <end position="92"/>
    </location>
</feature>
<proteinExistence type="predicted"/>
<accession>A0ABP5SWB3</accession>
<gene>
    <name evidence="2" type="ORF">GCM10010170_022840</name>
</gene>
<organism evidence="2 3">
    <name type="scientific">Dactylosporangium salmoneum</name>
    <dbReference type="NCBI Taxonomy" id="53361"/>
    <lineage>
        <taxon>Bacteria</taxon>
        <taxon>Bacillati</taxon>
        <taxon>Actinomycetota</taxon>
        <taxon>Actinomycetes</taxon>
        <taxon>Micromonosporales</taxon>
        <taxon>Micromonosporaceae</taxon>
        <taxon>Dactylosporangium</taxon>
    </lineage>
</organism>
<comment type="caution">
    <text evidence="2">The sequence shown here is derived from an EMBL/GenBank/DDBJ whole genome shotgun (WGS) entry which is preliminary data.</text>
</comment>
<name>A0ABP5SWB3_9ACTN</name>
<dbReference type="Pfam" id="PF22743">
    <property type="entry name" value="PspAA"/>
    <property type="match status" value="1"/>
</dbReference>
<sequence>MIIRILGEGQYRVPESALGELNALDAEVQAAVDAGDQATFRARLGDLLATVRARGTGVPDAELTASGLVLPGPDSELADVAALLGDEGLIPG</sequence>
<evidence type="ECO:0000313" key="3">
    <source>
        <dbReference type="Proteomes" id="UP001501444"/>
    </source>
</evidence>